<protein>
    <submittedName>
        <fullName evidence="3">L-ascorbate metabolism protein UlaG (Beta-lactamase superfamily)</fullName>
    </submittedName>
</protein>
<evidence type="ECO:0000256" key="1">
    <source>
        <dbReference type="ARBA" id="ARBA00022801"/>
    </source>
</evidence>
<dbReference type="InterPro" id="IPR001279">
    <property type="entry name" value="Metallo-B-lactamas"/>
</dbReference>
<gene>
    <name evidence="3" type="ORF">HDF15_004298</name>
</gene>
<organism evidence="3 4">
    <name type="scientific">Granulicella mallensis</name>
    <dbReference type="NCBI Taxonomy" id="940614"/>
    <lineage>
        <taxon>Bacteria</taxon>
        <taxon>Pseudomonadati</taxon>
        <taxon>Acidobacteriota</taxon>
        <taxon>Terriglobia</taxon>
        <taxon>Terriglobales</taxon>
        <taxon>Acidobacteriaceae</taxon>
        <taxon>Granulicella</taxon>
    </lineage>
</organism>
<evidence type="ECO:0000313" key="4">
    <source>
        <dbReference type="Proteomes" id="UP000584867"/>
    </source>
</evidence>
<dbReference type="InterPro" id="IPR036866">
    <property type="entry name" value="RibonucZ/Hydroxyglut_hydro"/>
</dbReference>
<accession>A0A7W8EAS6</accession>
<evidence type="ECO:0000259" key="2">
    <source>
        <dbReference type="Pfam" id="PF12706"/>
    </source>
</evidence>
<dbReference type="RefSeq" id="WP_184259039.1">
    <property type="nucleotide sequence ID" value="NZ_JACHIO010000021.1"/>
</dbReference>
<evidence type="ECO:0000313" key="3">
    <source>
        <dbReference type="EMBL" id="MBB5065928.1"/>
    </source>
</evidence>
<dbReference type="InterPro" id="IPR050114">
    <property type="entry name" value="UPF0173_UPF0282_UlaG_hydrolase"/>
</dbReference>
<dbReference type="EMBL" id="JACHIO010000021">
    <property type="protein sequence ID" value="MBB5065928.1"/>
    <property type="molecule type" value="Genomic_DNA"/>
</dbReference>
<name>A0A7W8EAS6_9BACT</name>
<proteinExistence type="predicted"/>
<comment type="caution">
    <text evidence="3">The sequence shown here is derived from an EMBL/GenBank/DDBJ whole genome shotgun (WGS) entry which is preliminary data.</text>
</comment>
<keyword evidence="1" id="KW-0378">Hydrolase</keyword>
<dbReference type="Pfam" id="PF12706">
    <property type="entry name" value="Lactamase_B_2"/>
    <property type="match status" value="1"/>
</dbReference>
<dbReference type="PANTHER" id="PTHR43546">
    <property type="entry name" value="UPF0173 METAL-DEPENDENT HYDROLASE MJ1163-RELATED"/>
    <property type="match status" value="1"/>
</dbReference>
<dbReference type="Gene3D" id="3.60.15.10">
    <property type="entry name" value="Ribonuclease Z/Hydroxyacylglutathione hydrolase-like"/>
    <property type="match status" value="1"/>
</dbReference>
<dbReference type="GO" id="GO:0016787">
    <property type="term" value="F:hydrolase activity"/>
    <property type="evidence" value="ECO:0007669"/>
    <property type="project" value="UniProtKB-KW"/>
</dbReference>
<sequence>MQLQLLRNATLRLNYAGRTILVDPCLGAKGSLPTVAGIQANPTVDLPVTVEKLLQGVELTVISHLHPDHFDPAGISHLPKTMPILCHPAHLKEIEEHGFTAARTLTEEVVEGALTIAPTTGQHGTGEILAKMGTVMGFILKAENEPTVYWAGDTVLTPEVIEIVRKIRPDVIVTHSGAATLANTLLLMDDAQTIELYRHAGEAIFIAVHMEAFDHCAVTRDRLRATANLAGIPSHRLLIPADGEQIEL</sequence>
<dbReference type="PANTHER" id="PTHR43546:SF9">
    <property type="entry name" value="L-ASCORBATE-6-PHOSPHATE LACTONASE ULAG-RELATED"/>
    <property type="match status" value="1"/>
</dbReference>
<reference evidence="3 4" key="1">
    <citation type="submission" date="2020-08" db="EMBL/GenBank/DDBJ databases">
        <title>Genomic Encyclopedia of Type Strains, Phase IV (KMG-V): Genome sequencing to study the core and pangenomes of soil and plant-associated prokaryotes.</title>
        <authorList>
            <person name="Whitman W."/>
        </authorList>
    </citation>
    <scope>NUCLEOTIDE SEQUENCE [LARGE SCALE GENOMIC DNA]</scope>
    <source>
        <strain evidence="3 4">X5P3</strain>
    </source>
</reference>
<dbReference type="Proteomes" id="UP000584867">
    <property type="component" value="Unassembled WGS sequence"/>
</dbReference>
<feature type="domain" description="Metallo-beta-lactamase" evidence="2">
    <location>
        <begin position="18"/>
        <end position="210"/>
    </location>
</feature>
<dbReference type="AlphaFoldDB" id="A0A7W8EAS6"/>
<dbReference type="SUPFAM" id="SSF56281">
    <property type="entry name" value="Metallo-hydrolase/oxidoreductase"/>
    <property type="match status" value="1"/>
</dbReference>